<dbReference type="PRINTS" id="PR00038">
    <property type="entry name" value="HTHLUXR"/>
</dbReference>
<proteinExistence type="predicted"/>
<keyword evidence="1" id="KW-0238">DNA-binding</keyword>
<feature type="domain" description="HTH luxR-type" evidence="2">
    <location>
        <begin position="435"/>
        <end position="499"/>
    </location>
</feature>
<evidence type="ECO:0000256" key="1">
    <source>
        <dbReference type="ARBA" id="ARBA00023125"/>
    </source>
</evidence>
<dbReference type="InterPro" id="IPR039420">
    <property type="entry name" value="WalR-like"/>
</dbReference>
<organism evidence="3">
    <name type="scientific">freshwater metagenome</name>
    <dbReference type="NCBI Taxonomy" id="449393"/>
    <lineage>
        <taxon>unclassified sequences</taxon>
        <taxon>metagenomes</taxon>
        <taxon>ecological metagenomes</taxon>
    </lineage>
</organism>
<dbReference type="EMBL" id="CAFBLK010000083">
    <property type="protein sequence ID" value="CAB4864813.1"/>
    <property type="molecule type" value="Genomic_DNA"/>
</dbReference>
<name>A0A6J7DCD5_9ZZZZ</name>
<dbReference type="AlphaFoldDB" id="A0A6J7DCD5"/>
<dbReference type="Pfam" id="PF00196">
    <property type="entry name" value="GerE"/>
    <property type="match status" value="1"/>
</dbReference>
<dbReference type="PANTHER" id="PTHR43214">
    <property type="entry name" value="TWO-COMPONENT RESPONSE REGULATOR"/>
    <property type="match status" value="1"/>
</dbReference>
<protein>
    <submittedName>
        <fullName evidence="3">Unannotated protein</fullName>
    </submittedName>
</protein>
<dbReference type="InterPro" id="IPR000792">
    <property type="entry name" value="Tscrpt_reg_LuxR_C"/>
</dbReference>
<dbReference type="SMART" id="SM00421">
    <property type="entry name" value="HTH_LUXR"/>
    <property type="match status" value="1"/>
</dbReference>
<sequence length="499" mass="53321">MVSDTSGIHSAGAAASGVPIAPPAIASSIARAMADITDPNAIRFIEMNDLATEGASKIGVQLGEALKATQANEITNVDGRSKFAQLYAREISHYATEVVFHDEFNKPILFIVEATEADGPEVGRRYISVTWSESALEPVSQSAFSGVVMELAHALTTGALSESSVGAALIDVKERKYAALNHAYAAVLGAPRRDLIGAATVDLFPSTNSVTGRSSRASEIVSGEIDSFTTTVSVPGNPLIQRTVTVSAAGPRNPLADYLIVYVNDSPVPDALTWSDPADSMRSIMRAGIPSGVYSYALIDHDWRLQFLAPSPEGFGEKSESIIGLSVIPNVYSADVAAFVGAGERVRTGEAKEATVRVNFRSSSTPLGYFPVVSTFARPLGMPSGWLTITSRLDEALREDEDISARIAAITEVLKMEEPLDEFGGNSVNTPGISALVEKYDLTERERQILVLLASGYRVRTMSRTLHLSNGTIRNYLSAIFHKVGVLNQTELVELILGT</sequence>
<dbReference type="GO" id="GO:0003677">
    <property type="term" value="F:DNA binding"/>
    <property type="evidence" value="ECO:0007669"/>
    <property type="project" value="UniProtKB-KW"/>
</dbReference>
<accession>A0A6J7DCD5</accession>
<evidence type="ECO:0000313" key="3">
    <source>
        <dbReference type="EMBL" id="CAB4864813.1"/>
    </source>
</evidence>
<evidence type="ECO:0000259" key="2">
    <source>
        <dbReference type="PROSITE" id="PS50043"/>
    </source>
</evidence>
<dbReference type="GO" id="GO:0006355">
    <property type="term" value="P:regulation of DNA-templated transcription"/>
    <property type="evidence" value="ECO:0007669"/>
    <property type="project" value="InterPro"/>
</dbReference>
<dbReference type="CDD" id="cd06170">
    <property type="entry name" value="LuxR_C_like"/>
    <property type="match status" value="1"/>
</dbReference>
<dbReference type="SUPFAM" id="SSF46894">
    <property type="entry name" value="C-terminal effector domain of the bipartite response regulators"/>
    <property type="match status" value="1"/>
</dbReference>
<gene>
    <name evidence="3" type="ORF">UFOPK3317_00602</name>
</gene>
<dbReference type="InterPro" id="IPR016032">
    <property type="entry name" value="Sig_transdc_resp-reg_C-effctor"/>
</dbReference>
<reference evidence="3" key="1">
    <citation type="submission" date="2020-05" db="EMBL/GenBank/DDBJ databases">
        <authorList>
            <person name="Chiriac C."/>
            <person name="Salcher M."/>
            <person name="Ghai R."/>
            <person name="Kavagutti S V."/>
        </authorList>
    </citation>
    <scope>NUCLEOTIDE SEQUENCE</scope>
</reference>
<dbReference type="Gene3D" id="1.10.10.10">
    <property type="entry name" value="Winged helix-like DNA-binding domain superfamily/Winged helix DNA-binding domain"/>
    <property type="match status" value="1"/>
</dbReference>
<dbReference type="PROSITE" id="PS50043">
    <property type="entry name" value="HTH_LUXR_2"/>
    <property type="match status" value="1"/>
</dbReference>
<dbReference type="InterPro" id="IPR036388">
    <property type="entry name" value="WH-like_DNA-bd_sf"/>
</dbReference>